<protein>
    <recommendedName>
        <fullName evidence="4">6-carboxyhexanoate--CoA ligase</fullName>
        <ecNumber evidence="4">6.2.1.14</ecNumber>
    </recommendedName>
</protein>
<evidence type="ECO:0000313" key="12">
    <source>
        <dbReference type="Proteomes" id="UP001060414"/>
    </source>
</evidence>
<evidence type="ECO:0000256" key="8">
    <source>
        <dbReference type="ARBA" id="ARBA00022840"/>
    </source>
</evidence>
<gene>
    <name evidence="11" type="ORF">L9S41_06245</name>
</gene>
<evidence type="ECO:0000256" key="3">
    <source>
        <dbReference type="ARBA" id="ARBA00011738"/>
    </source>
</evidence>
<evidence type="ECO:0000256" key="10">
    <source>
        <dbReference type="ARBA" id="ARBA00049553"/>
    </source>
</evidence>
<dbReference type="GO" id="GO:0042410">
    <property type="term" value="F:6-carboxyhexanoate-CoA ligase activity"/>
    <property type="evidence" value="ECO:0007669"/>
    <property type="project" value="UniProtKB-EC"/>
</dbReference>
<dbReference type="EC" id="6.2.1.14" evidence="4"/>
<dbReference type="EMBL" id="CP092109">
    <property type="protein sequence ID" value="UWZ80991.1"/>
    <property type="molecule type" value="Genomic_DNA"/>
</dbReference>
<keyword evidence="9" id="KW-0460">Magnesium</keyword>
<dbReference type="InterPro" id="IPR005499">
    <property type="entry name" value="BioW"/>
</dbReference>
<evidence type="ECO:0000256" key="6">
    <source>
        <dbReference type="ARBA" id="ARBA00022741"/>
    </source>
</evidence>
<evidence type="ECO:0000313" key="11">
    <source>
        <dbReference type="EMBL" id="UWZ80991.1"/>
    </source>
</evidence>
<name>A0ABY5ZUV4_9BACT</name>
<comment type="catalytic activity">
    <reaction evidence="10">
        <text>heptanedioate + ATP + CoA = 6-carboxyhexanoyl-CoA + AMP + diphosphate</text>
        <dbReference type="Rhea" id="RHEA:14781"/>
        <dbReference type="ChEBI" id="CHEBI:30616"/>
        <dbReference type="ChEBI" id="CHEBI:33019"/>
        <dbReference type="ChEBI" id="CHEBI:36165"/>
        <dbReference type="ChEBI" id="CHEBI:57287"/>
        <dbReference type="ChEBI" id="CHEBI:57360"/>
        <dbReference type="ChEBI" id="CHEBI:456215"/>
        <dbReference type="EC" id="6.2.1.14"/>
    </reaction>
</comment>
<dbReference type="RefSeq" id="WP_260749359.1">
    <property type="nucleotide sequence ID" value="NZ_CP092109.1"/>
</dbReference>
<keyword evidence="8" id="KW-0067">ATP-binding</keyword>
<evidence type="ECO:0000256" key="9">
    <source>
        <dbReference type="ARBA" id="ARBA00022842"/>
    </source>
</evidence>
<comment type="pathway">
    <text evidence="2">Metabolic intermediate metabolism; pimeloyl-CoA biosynthesis; pimeloyl-CoA from pimelate: step 1/1.</text>
</comment>
<organism evidence="11 12">
    <name type="scientific">Geoalkalibacter halelectricus</name>
    <dbReference type="NCBI Taxonomy" id="2847045"/>
    <lineage>
        <taxon>Bacteria</taxon>
        <taxon>Pseudomonadati</taxon>
        <taxon>Thermodesulfobacteriota</taxon>
        <taxon>Desulfuromonadia</taxon>
        <taxon>Desulfuromonadales</taxon>
        <taxon>Geoalkalibacteraceae</taxon>
        <taxon>Geoalkalibacter</taxon>
    </lineage>
</organism>
<evidence type="ECO:0000256" key="5">
    <source>
        <dbReference type="ARBA" id="ARBA00022598"/>
    </source>
</evidence>
<dbReference type="Proteomes" id="UP001060414">
    <property type="component" value="Chromosome"/>
</dbReference>
<dbReference type="Pfam" id="PF03744">
    <property type="entry name" value="BioW"/>
    <property type="match status" value="1"/>
</dbReference>
<comment type="cofactor">
    <cofactor evidence="1">
        <name>Mg(2+)</name>
        <dbReference type="ChEBI" id="CHEBI:18420"/>
    </cofactor>
</comment>
<keyword evidence="5 11" id="KW-0436">Ligase</keyword>
<dbReference type="NCBIfam" id="NF002360">
    <property type="entry name" value="PRK01322.1"/>
    <property type="match status" value="1"/>
</dbReference>
<reference evidence="11" key="1">
    <citation type="journal article" date="2022" name="Environ. Microbiol.">
        <title>Geoalkalibacter halelectricus SAP #1 sp. nov. possessing extracellular electron transfer and mineral#reducing capabilities from a haloalkaline environment.</title>
        <authorList>
            <person name="Yadav S."/>
            <person name="Singh R."/>
            <person name="Sundharam S.S."/>
            <person name="Chaudhary S."/>
            <person name="Krishnamurthi S."/>
            <person name="Patil S.A."/>
        </authorList>
    </citation>
    <scope>NUCLEOTIDE SEQUENCE</scope>
    <source>
        <strain evidence="11">SAP-1</strain>
    </source>
</reference>
<proteinExistence type="predicted"/>
<comment type="subunit">
    <text evidence="3">Homodimer.</text>
</comment>
<sequence length="271" mass="29052">MLAFLPMDEAIYSVRMHAQRAGAHLCGAERLVPQARIEETAATLVRRALAHPRGRAEGLRLAVDLVDKEGVLHGRLPDVTTVRVGDFCSGRALAAQLLGGCGVTQAAARFALDTLAAGAAPDGRSMRGAMLVGAHSGRRLEPDAARGVRVTRMDLSARAEQSLGAALAPYGLDRVQVREALVLAAKVLAAPGVVAELCWSDDPDYLTGYVACAELGYVRITELKPRGDERGGRAFFVDERNLDLQGLCNFLERQVFLADDIGTVHPPREHL</sequence>
<evidence type="ECO:0000256" key="7">
    <source>
        <dbReference type="ARBA" id="ARBA00022756"/>
    </source>
</evidence>
<accession>A0ABY5ZUV4</accession>
<evidence type="ECO:0000256" key="2">
    <source>
        <dbReference type="ARBA" id="ARBA00005075"/>
    </source>
</evidence>
<keyword evidence="12" id="KW-1185">Reference proteome</keyword>
<keyword evidence="7" id="KW-0093">Biotin biosynthesis</keyword>
<keyword evidence="6" id="KW-0547">Nucleotide-binding</keyword>
<evidence type="ECO:0000256" key="4">
    <source>
        <dbReference type="ARBA" id="ARBA00012984"/>
    </source>
</evidence>
<evidence type="ECO:0000256" key="1">
    <source>
        <dbReference type="ARBA" id="ARBA00001946"/>
    </source>
</evidence>